<accession>A0A2G9GIB0</accession>
<sequence length="95" mass="10591">MDVTSISTQSQANESTIEAPFQEDIVATPLDVLITIDFDQSHILVDDNANPIEIPEINSENEDKDKIEDEDNEEDEAEFEDIDSNSEGDEETVCS</sequence>
<feature type="compositionally biased region" description="Polar residues" evidence="1">
    <location>
        <begin position="1"/>
        <end position="16"/>
    </location>
</feature>
<feature type="region of interest" description="Disordered" evidence="1">
    <location>
        <begin position="46"/>
        <end position="95"/>
    </location>
</feature>
<reference evidence="3" key="1">
    <citation type="journal article" date="2018" name="Gigascience">
        <title>Genome assembly of the Pink Ipe (Handroanthus impetiginosus, Bignoniaceae), a highly valued, ecologically keystone Neotropical timber forest tree.</title>
        <authorList>
            <person name="Silva-Junior O.B."/>
            <person name="Grattapaglia D."/>
            <person name="Novaes E."/>
            <person name="Collevatti R.G."/>
        </authorList>
    </citation>
    <scope>NUCLEOTIDE SEQUENCE [LARGE SCALE GENOMIC DNA]</scope>
    <source>
        <strain evidence="3">cv. UFG-1</strain>
    </source>
</reference>
<dbReference type="AlphaFoldDB" id="A0A2G9GIB0"/>
<comment type="caution">
    <text evidence="2">The sequence shown here is derived from an EMBL/GenBank/DDBJ whole genome shotgun (WGS) entry which is preliminary data.</text>
</comment>
<dbReference type="EMBL" id="NKXS01004927">
    <property type="protein sequence ID" value="PIN05037.1"/>
    <property type="molecule type" value="Genomic_DNA"/>
</dbReference>
<feature type="compositionally biased region" description="Acidic residues" evidence="1">
    <location>
        <begin position="68"/>
        <end position="95"/>
    </location>
</feature>
<evidence type="ECO:0000313" key="2">
    <source>
        <dbReference type="EMBL" id="PIN05037.1"/>
    </source>
</evidence>
<evidence type="ECO:0000256" key="1">
    <source>
        <dbReference type="SAM" id="MobiDB-lite"/>
    </source>
</evidence>
<protein>
    <submittedName>
        <fullName evidence="2">Uncharacterized protein</fullName>
    </submittedName>
</protein>
<proteinExistence type="predicted"/>
<organism evidence="2 3">
    <name type="scientific">Handroanthus impetiginosus</name>
    <dbReference type="NCBI Taxonomy" id="429701"/>
    <lineage>
        <taxon>Eukaryota</taxon>
        <taxon>Viridiplantae</taxon>
        <taxon>Streptophyta</taxon>
        <taxon>Embryophyta</taxon>
        <taxon>Tracheophyta</taxon>
        <taxon>Spermatophyta</taxon>
        <taxon>Magnoliopsida</taxon>
        <taxon>eudicotyledons</taxon>
        <taxon>Gunneridae</taxon>
        <taxon>Pentapetalae</taxon>
        <taxon>asterids</taxon>
        <taxon>lamiids</taxon>
        <taxon>Lamiales</taxon>
        <taxon>Bignoniaceae</taxon>
        <taxon>Crescentiina</taxon>
        <taxon>Tabebuia alliance</taxon>
        <taxon>Handroanthus</taxon>
    </lineage>
</organism>
<feature type="compositionally biased region" description="Low complexity" evidence="1">
    <location>
        <begin position="48"/>
        <end position="58"/>
    </location>
</feature>
<keyword evidence="3" id="KW-1185">Reference proteome</keyword>
<gene>
    <name evidence="2" type="ORF">CDL12_22424</name>
</gene>
<name>A0A2G9GIB0_9LAMI</name>
<dbReference type="Proteomes" id="UP000231279">
    <property type="component" value="Unassembled WGS sequence"/>
</dbReference>
<feature type="region of interest" description="Disordered" evidence="1">
    <location>
        <begin position="1"/>
        <end position="21"/>
    </location>
</feature>
<evidence type="ECO:0000313" key="3">
    <source>
        <dbReference type="Proteomes" id="UP000231279"/>
    </source>
</evidence>